<keyword evidence="2" id="KW-1185">Reference proteome</keyword>
<organism evidence="1 2">
    <name type="scientific">Lacipirellula limnantheis</name>
    <dbReference type="NCBI Taxonomy" id="2528024"/>
    <lineage>
        <taxon>Bacteria</taxon>
        <taxon>Pseudomonadati</taxon>
        <taxon>Planctomycetota</taxon>
        <taxon>Planctomycetia</taxon>
        <taxon>Pirellulales</taxon>
        <taxon>Lacipirellulaceae</taxon>
        <taxon>Lacipirellula</taxon>
    </lineage>
</organism>
<dbReference type="Proteomes" id="UP000317909">
    <property type="component" value="Chromosome"/>
</dbReference>
<protein>
    <submittedName>
        <fullName evidence="1">Uncharacterized protein</fullName>
    </submittedName>
</protein>
<dbReference type="RefSeq" id="WP_145434284.1">
    <property type="nucleotide sequence ID" value="NZ_CP036339.1"/>
</dbReference>
<name>A0A517U1R3_9BACT</name>
<dbReference type="OrthoDB" id="272551at2"/>
<evidence type="ECO:0000313" key="1">
    <source>
        <dbReference type="EMBL" id="QDT74552.1"/>
    </source>
</evidence>
<dbReference type="KEGG" id="llh:I41_37490"/>
<dbReference type="EMBL" id="CP036339">
    <property type="protein sequence ID" value="QDT74552.1"/>
    <property type="molecule type" value="Genomic_DNA"/>
</dbReference>
<gene>
    <name evidence="1" type="ORF">I41_37490</name>
</gene>
<evidence type="ECO:0000313" key="2">
    <source>
        <dbReference type="Proteomes" id="UP000317909"/>
    </source>
</evidence>
<accession>A0A517U1R3</accession>
<sequence length="579" mass="59361">MRIFFVALFVLASVENNIGRAQFATVINIPSASLPDILGSNTQVNLAAGGVIESSVSGLPYHLGQSDGSSTNIEFNVSGGTMRGTALAFAGTTVHVGGGVWNSSLQLYSGSRAFISGGNGPGLVVKDGANAIIDGGENGARVENGGKLTINGGLVNNLIGHTNSLISITGGKIGGGSEGVSINSKIDIHGGAYGKFNAYSLADVALYGGEFRLDGQLIGGLEQVGDTVAIDIPNRSVLSGTLTDGTPIVFTALKGSDGDSLAPGVLKLKATSVPPPLPADLLASRDPTPRGLREGQTLRVDAGQVLGNYFTAGRGSTLIVDPGGTVGNNLRSVAATVKISGKLNGDLVAVDGSQIELSAGSSMGSVFAQRSRLKMTGRSAFGVFLYDSTFDVERGGTVEFLRGMEGSEINVHGGRVGTIGSGSLQDTVQVNRGGVMNLFGGTLGDVSRIGGTFNLAGGTLGRFFSVDRGGVLNVSGGSFGQSLYIDSGAELNFLGTEFKLDGEPIPRLQQGVRFVLGDRGRTLSGVLADGSPFERFLSPTISAGAKVTLTLVPEPQAFSICLMAFLFGFSKRRALLACR</sequence>
<dbReference type="AlphaFoldDB" id="A0A517U1R3"/>
<reference evidence="1 2" key="1">
    <citation type="submission" date="2019-02" db="EMBL/GenBank/DDBJ databases">
        <title>Deep-cultivation of Planctomycetes and their phenomic and genomic characterization uncovers novel biology.</title>
        <authorList>
            <person name="Wiegand S."/>
            <person name="Jogler M."/>
            <person name="Boedeker C."/>
            <person name="Pinto D."/>
            <person name="Vollmers J."/>
            <person name="Rivas-Marin E."/>
            <person name="Kohn T."/>
            <person name="Peeters S.H."/>
            <person name="Heuer A."/>
            <person name="Rast P."/>
            <person name="Oberbeckmann S."/>
            <person name="Bunk B."/>
            <person name="Jeske O."/>
            <person name="Meyerdierks A."/>
            <person name="Storesund J.E."/>
            <person name="Kallscheuer N."/>
            <person name="Luecker S."/>
            <person name="Lage O.M."/>
            <person name="Pohl T."/>
            <person name="Merkel B.J."/>
            <person name="Hornburger P."/>
            <person name="Mueller R.-W."/>
            <person name="Bruemmer F."/>
            <person name="Labrenz M."/>
            <person name="Spormann A.M."/>
            <person name="Op den Camp H."/>
            <person name="Overmann J."/>
            <person name="Amann R."/>
            <person name="Jetten M.S.M."/>
            <person name="Mascher T."/>
            <person name="Medema M.H."/>
            <person name="Devos D.P."/>
            <person name="Kaster A.-K."/>
            <person name="Ovreas L."/>
            <person name="Rohde M."/>
            <person name="Galperin M.Y."/>
            <person name="Jogler C."/>
        </authorList>
    </citation>
    <scope>NUCLEOTIDE SEQUENCE [LARGE SCALE GENOMIC DNA]</scope>
    <source>
        <strain evidence="1 2">I41</strain>
    </source>
</reference>
<proteinExistence type="predicted"/>